<name>A0ABV5ND42_9ACTN</name>
<dbReference type="EMBL" id="JBHMCF010000003">
    <property type="protein sequence ID" value="MFB9468171.1"/>
    <property type="molecule type" value="Genomic_DNA"/>
</dbReference>
<keyword evidence="5" id="KW-0378">Hydrolase</keyword>
<evidence type="ECO:0000256" key="3">
    <source>
        <dbReference type="SAM" id="Phobius"/>
    </source>
</evidence>
<sequence>MPWLAGHRGIDLAAPVATPVLAAGPGTIRFSGPIAGKGVVTIDHPNGLRTTYLPVTPSLARGHPVAPGTEIGVIAAPSKPHCPESCLHWGLIRDAQYLNPLHLLSHAPTRLLPFWDSPDRSHSRATGENTDNRSPATTSNPTTNTQTPATTPGANTPASRAVDTWPTATTKTPTDPTTKTQADPTINTPADPTTKTQADPAASTPADATASTATATTAGTWPDAAGQNAFTTTSAKGLHSDPQITTPDPEPIPTLIRAASSPHPAALAIAALLATLLLITLSCRRRRAGRSRPRRHTPARGQHRKSRHDRTRGRRGRTPGHQSR</sequence>
<feature type="transmembrane region" description="Helical" evidence="3">
    <location>
        <begin position="265"/>
        <end position="283"/>
    </location>
</feature>
<comment type="caution">
    <text evidence="5">The sequence shown here is derived from an EMBL/GenBank/DDBJ whole genome shotgun (WGS) entry which is preliminary data.</text>
</comment>
<keyword evidence="3" id="KW-1133">Transmembrane helix</keyword>
<keyword evidence="3" id="KW-0812">Transmembrane</keyword>
<keyword evidence="3" id="KW-0472">Membrane</keyword>
<dbReference type="PANTHER" id="PTHR21666:SF289">
    <property type="entry name" value="L-ALA--D-GLU ENDOPEPTIDASE"/>
    <property type="match status" value="1"/>
</dbReference>
<dbReference type="PANTHER" id="PTHR21666">
    <property type="entry name" value="PEPTIDASE-RELATED"/>
    <property type="match status" value="1"/>
</dbReference>
<feature type="compositionally biased region" description="Low complexity" evidence="2">
    <location>
        <begin position="198"/>
        <end position="226"/>
    </location>
</feature>
<dbReference type="InterPro" id="IPR016047">
    <property type="entry name" value="M23ase_b-sheet_dom"/>
</dbReference>
<feature type="compositionally biased region" description="Polar residues" evidence="2">
    <location>
        <begin position="186"/>
        <end position="197"/>
    </location>
</feature>
<protein>
    <submittedName>
        <fullName evidence="5">M23 family metallopeptidase</fullName>
        <ecNumber evidence="5">3.4.24.-</ecNumber>
    </submittedName>
</protein>
<accession>A0ABV5ND42</accession>
<gene>
    <name evidence="5" type="ORF">ACFFR3_01560</name>
</gene>
<keyword evidence="6" id="KW-1185">Reference proteome</keyword>
<dbReference type="Gene3D" id="2.70.70.10">
    <property type="entry name" value="Glucose Permease (Domain IIA)"/>
    <property type="match status" value="1"/>
</dbReference>
<dbReference type="InterPro" id="IPR011055">
    <property type="entry name" value="Dup_hybrid_motif"/>
</dbReference>
<dbReference type="RefSeq" id="WP_379482714.1">
    <property type="nucleotide sequence ID" value="NZ_JBHMCF010000003.1"/>
</dbReference>
<dbReference type="Pfam" id="PF01551">
    <property type="entry name" value="Peptidase_M23"/>
    <property type="match status" value="1"/>
</dbReference>
<proteinExistence type="predicted"/>
<evidence type="ECO:0000259" key="4">
    <source>
        <dbReference type="Pfam" id="PF01551"/>
    </source>
</evidence>
<feature type="region of interest" description="Disordered" evidence="2">
    <location>
        <begin position="286"/>
        <end position="324"/>
    </location>
</feature>
<dbReference type="CDD" id="cd12797">
    <property type="entry name" value="M23_peptidase"/>
    <property type="match status" value="1"/>
</dbReference>
<dbReference type="SUPFAM" id="SSF51261">
    <property type="entry name" value="Duplicated hybrid motif"/>
    <property type="match status" value="1"/>
</dbReference>
<feature type="domain" description="M23ase beta-sheet core" evidence="4">
    <location>
        <begin position="6"/>
        <end position="100"/>
    </location>
</feature>
<evidence type="ECO:0000313" key="5">
    <source>
        <dbReference type="EMBL" id="MFB9468171.1"/>
    </source>
</evidence>
<feature type="region of interest" description="Disordered" evidence="2">
    <location>
        <begin position="120"/>
        <end position="255"/>
    </location>
</feature>
<feature type="compositionally biased region" description="Low complexity" evidence="2">
    <location>
        <begin position="134"/>
        <end position="185"/>
    </location>
</feature>
<evidence type="ECO:0000256" key="1">
    <source>
        <dbReference type="ARBA" id="ARBA00022729"/>
    </source>
</evidence>
<dbReference type="InterPro" id="IPR050570">
    <property type="entry name" value="Cell_wall_metabolism_enzyme"/>
</dbReference>
<dbReference type="EC" id="3.4.24.-" evidence="5"/>
<dbReference type="GO" id="GO:0016787">
    <property type="term" value="F:hydrolase activity"/>
    <property type="evidence" value="ECO:0007669"/>
    <property type="project" value="UniProtKB-KW"/>
</dbReference>
<dbReference type="Proteomes" id="UP001589568">
    <property type="component" value="Unassembled WGS sequence"/>
</dbReference>
<evidence type="ECO:0000256" key="2">
    <source>
        <dbReference type="SAM" id="MobiDB-lite"/>
    </source>
</evidence>
<organism evidence="5 6">
    <name type="scientific">Nonomuraea salmonea</name>
    <dbReference type="NCBI Taxonomy" id="46181"/>
    <lineage>
        <taxon>Bacteria</taxon>
        <taxon>Bacillati</taxon>
        <taxon>Actinomycetota</taxon>
        <taxon>Actinomycetes</taxon>
        <taxon>Streptosporangiales</taxon>
        <taxon>Streptosporangiaceae</taxon>
        <taxon>Nonomuraea</taxon>
    </lineage>
</organism>
<evidence type="ECO:0000313" key="6">
    <source>
        <dbReference type="Proteomes" id="UP001589568"/>
    </source>
</evidence>
<feature type="compositionally biased region" description="Polar residues" evidence="2">
    <location>
        <begin position="124"/>
        <end position="133"/>
    </location>
</feature>
<reference evidence="5 6" key="1">
    <citation type="submission" date="2024-09" db="EMBL/GenBank/DDBJ databases">
        <authorList>
            <person name="Sun Q."/>
            <person name="Mori K."/>
        </authorList>
    </citation>
    <scope>NUCLEOTIDE SEQUENCE [LARGE SCALE GENOMIC DNA]</scope>
    <source>
        <strain evidence="5 6">JCM 3324</strain>
    </source>
</reference>
<keyword evidence="1" id="KW-0732">Signal</keyword>